<evidence type="ECO:0000256" key="6">
    <source>
        <dbReference type="ARBA" id="ARBA00022776"/>
    </source>
</evidence>
<feature type="region of interest" description="Disordered" evidence="11">
    <location>
        <begin position="480"/>
        <end position="556"/>
    </location>
</feature>
<dbReference type="InterPro" id="IPR024324">
    <property type="entry name" value="Condensin_cplx_su1_N"/>
</dbReference>
<dbReference type="Proteomes" id="UP001212997">
    <property type="component" value="Unassembled WGS sequence"/>
</dbReference>
<dbReference type="InterPro" id="IPR007673">
    <property type="entry name" value="Condensin_cplx_su1"/>
</dbReference>
<keyword evidence="6 10" id="KW-0498">Mitosis</keyword>
<gene>
    <name evidence="14" type="ORF">NLI96_g9147</name>
</gene>
<evidence type="ECO:0000256" key="11">
    <source>
        <dbReference type="SAM" id="MobiDB-lite"/>
    </source>
</evidence>
<dbReference type="GO" id="GO:0000779">
    <property type="term" value="C:condensed chromosome, centromeric region"/>
    <property type="evidence" value="ECO:0007669"/>
    <property type="project" value="TreeGrafter"/>
</dbReference>
<dbReference type="GO" id="GO:0007076">
    <property type="term" value="P:mitotic chromosome condensation"/>
    <property type="evidence" value="ECO:0007669"/>
    <property type="project" value="InterPro"/>
</dbReference>
<dbReference type="GO" id="GO:0010032">
    <property type="term" value="P:meiotic chromosome condensation"/>
    <property type="evidence" value="ECO:0007669"/>
    <property type="project" value="TreeGrafter"/>
</dbReference>
<evidence type="ECO:0000313" key="15">
    <source>
        <dbReference type="Proteomes" id="UP001212997"/>
    </source>
</evidence>
<evidence type="ECO:0000256" key="2">
    <source>
        <dbReference type="ARBA" id="ARBA00004286"/>
    </source>
</evidence>
<comment type="similarity">
    <text evidence="3 10">Belongs to the CND1 (condensin subunit 1) family.</text>
</comment>
<dbReference type="PANTHER" id="PTHR14222">
    <property type="entry name" value="CONDENSIN"/>
    <property type="match status" value="1"/>
</dbReference>
<reference evidence="14" key="1">
    <citation type="submission" date="2022-07" db="EMBL/GenBank/DDBJ databases">
        <title>Genome Sequence of Physisporinus lineatus.</title>
        <authorList>
            <person name="Buettner E."/>
        </authorList>
    </citation>
    <scope>NUCLEOTIDE SEQUENCE</scope>
    <source>
        <strain evidence="14">VT162</strain>
    </source>
</reference>
<feature type="region of interest" description="Disordered" evidence="11">
    <location>
        <begin position="136"/>
        <end position="162"/>
    </location>
</feature>
<proteinExistence type="inferred from homology"/>
<evidence type="ECO:0000256" key="10">
    <source>
        <dbReference type="PIRNR" id="PIRNR017127"/>
    </source>
</evidence>
<comment type="subcellular location">
    <subcellularLocation>
        <location evidence="2">Chromosome</location>
    </subcellularLocation>
    <subcellularLocation>
        <location evidence="1">Nucleus</location>
    </subcellularLocation>
</comment>
<evidence type="ECO:0000256" key="5">
    <source>
        <dbReference type="ARBA" id="ARBA00022618"/>
    </source>
</evidence>
<feature type="compositionally biased region" description="Basic and acidic residues" evidence="11">
    <location>
        <begin position="874"/>
        <end position="886"/>
    </location>
</feature>
<keyword evidence="4" id="KW-0158">Chromosome</keyword>
<name>A0AAD5UVY9_9APHY</name>
<evidence type="ECO:0000256" key="3">
    <source>
        <dbReference type="ARBA" id="ARBA00009606"/>
    </source>
</evidence>
<keyword evidence="7 10" id="KW-0226">DNA condensation</keyword>
<dbReference type="InterPro" id="IPR016024">
    <property type="entry name" value="ARM-type_fold"/>
</dbReference>
<feature type="compositionally biased region" description="Basic residues" evidence="11">
    <location>
        <begin position="537"/>
        <end position="549"/>
    </location>
</feature>
<dbReference type="InterPro" id="IPR032682">
    <property type="entry name" value="Cnd1_C"/>
</dbReference>
<keyword evidence="5 10" id="KW-0132">Cell division</keyword>
<dbReference type="Pfam" id="PF12717">
    <property type="entry name" value="Cnd1"/>
    <property type="match status" value="1"/>
</dbReference>
<evidence type="ECO:0000256" key="8">
    <source>
        <dbReference type="ARBA" id="ARBA00023242"/>
    </source>
</evidence>
<comment type="caution">
    <text evidence="14">The sequence shown here is derived from an EMBL/GenBank/DDBJ whole genome shotgun (WGS) entry which is preliminary data.</text>
</comment>
<evidence type="ECO:0000256" key="7">
    <source>
        <dbReference type="ARBA" id="ARBA00023067"/>
    </source>
</evidence>
<dbReference type="Pfam" id="PF12922">
    <property type="entry name" value="Cnd1_N"/>
    <property type="match status" value="1"/>
</dbReference>
<dbReference type="Gene3D" id="1.25.10.10">
    <property type="entry name" value="Leucine-rich Repeat Variant"/>
    <property type="match status" value="2"/>
</dbReference>
<feature type="region of interest" description="Disordered" evidence="11">
    <location>
        <begin position="1297"/>
        <end position="1339"/>
    </location>
</feature>
<dbReference type="InterPro" id="IPR026971">
    <property type="entry name" value="CND1/NCAPD3"/>
</dbReference>
<keyword evidence="15" id="KW-1185">Reference proteome</keyword>
<evidence type="ECO:0000256" key="1">
    <source>
        <dbReference type="ARBA" id="ARBA00004123"/>
    </source>
</evidence>
<dbReference type="GO" id="GO:0005634">
    <property type="term" value="C:nucleus"/>
    <property type="evidence" value="ECO:0007669"/>
    <property type="project" value="UniProtKB-SubCell"/>
</dbReference>
<evidence type="ECO:0000256" key="4">
    <source>
        <dbReference type="ARBA" id="ARBA00022454"/>
    </source>
</evidence>
<feature type="domain" description="Condensin complex subunit 1 N-terminal" evidence="13">
    <location>
        <begin position="76"/>
        <end position="247"/>
    </location>
</feature>
<dbReference type="EMBL" id="JANAWD010000447">
    <property type="protein sequence ID" value="KAJ3479305.1"/>
    <property type="molecule type" value="Genomic_DNA"/>
</dbReference>
<protein>
    <recommendedName>
        <fullName evidence="10">Condensin complex subunit 1</fullName>
    </recommendedName>
</protein>
<dbReference type="PIRSF" id="PIRSF017127">
    <property type="entry name" value="Condensin_D2"/>
    <property type="match status" value="1"/>
</dbReference>
<feature type="compositionally biased region" description="Basic residues" evidence="11">
    <location>
        <begin position="1314"/>
        <end position="1330"/>
    </location>
</feature>
<dbReference type="GO" id="GO:0000796">
    <property type="term" value="C:condensin complex"/>
    <property type="evidence" value="ECO:0007669"/>
    <property type="project" value="TreeGrafter"/>
</dbReference>
<comment type="function">
    <text evidence="10">Regulatory subunit of the condensin complex, a complex required for conversion of interphase chromatin into mitotic-like condense chromosomes. The condensin complex probably introduces positive supercoils into relaxed DNA in the presence of type I topoisomerases and converts nicked DNA into positive knotted forms in the presence of type II topoisomerases.</text>
</comment>
<dbReference type="GO" id="GO:0051301">
    <property type="term" value="P:cell division"/>
    <property type="evidence" value="ECO:0007669"/>
    <property type="project" value="UniProtKB-KW"/>
</dbReference>
<evidence type="ECO:0000313" key="14">
    <source>
        <dbReference type="EMBL" id="KAJ3479305.1"/>
    </source>
</evidence>
<feature type="domain" description="Condensin complex subunit 1 C-terminal" evidence="12">
    <location>
        <begin position="1072"/>
        <end position="1232"/>
    </location>
</feature>
<feature type="compositionally biased region" description="Acidic residues" evidence="11">
    <location>
        <begin position="486"/>
        <end position="529"/>
    </location>
</feature>
<evidence type="ECO:0000259" key="13">
    <source>
        <dbReference type="Pfam" id="PF12922"/>
    </source>
</evidence>
<dbReference type="InterPro" id="IPR011989">
    <property type="entry name" value="ARM-like"/>
</dbReference>
<accession>A0AAD5UVY9</accession>
<evidence type="ECO:0000259" key="12">
    <source>
        <dbReference type="Pfam" id="PF12717"/>
    </source>
</evidence>
<keyword evidence="9 10" id="KW-0131">Cell cycle</keyword>
<dbReference type="SUPFAM" id="SSF48371">
    <property type="entry name" value="ARM repeat"/>
    <property type="match status" value="1"/>
</dbReference>
<evidence type="ECO:0000256" key="9">
    <source>
        <dbReference type="ARBA" id="ARBA00023306"/>
    </source>
</evidence>
<dbReference type="GO" id="GO:0042393">
    <property type="term" value="F:histone binding"/>
    <property type="evidence" value="ECO:0007669"/>
    <property type="project" value="TreeGrafter"/>
</dbReference>
<sequence length="1339" mass="150728">MDSFDLQEEVQSLQDIANIDIPNEQDVPSMDSRTVSQLLEKAVEALADSSDAITQPHIFDAYRSLLKYSESLQGTTMSKLLDSITSAFQSHIDQTLSDVEQEDQQVFMSHKVPLEMYAFLLHWFVLAAEKVKASGDEDVPVAPPSRSKKGRGGKAGTSRSVSAKKQEGWTWINQIPNTLAVISKALRIKTQRIWTTTPERDAFINCLTRPAYHLTESEAYMKQQPIRLGIYKVICLAVKHHSHSMTAQITIMQSLQYYEHLSEPMAECLTVLAKEFDHSQLGDEILREIAGKSFNAQDSKGPRAFSRFLVRFSELLPRAVLKQISLLIRHLDSESYPMRMAMVEVVGSLIRELATASDLEQASNSTSHTSKQIDGLYDLLLERTLDISSYVRTKDFAVLSRLCDLPVKLPKKRLGVARVAVDSLEDKASSVRKAAVGCLVKLIVTHPYGLMHGGLLGLREWEERYKAVCEELGKLEGSMGKVVEREGEEEGSQAGEEEEEEGGEDNGDEMDVDDGAEEQEADGEDDPMDDSSQPRTPKPKKTKKKKRAPRKSELNMEALTQEQQALAALESDQLLHLRLKKRYYAEGLSFIRLVEEGMKVVEQLLASTNKAEVLESMEFFRVVFEYQFDGAEIGIRKMLHLIWSKDNSSTTEDGKELKGIRSRLLECYRNLYFDPIPDMEPKQQVNRIAKNMIELTYDATLAELTSLEEMLRIMMDDGQIHPDVVGKLWHVYSSERSLPRMQRRGAVIILGMLALAKRSVVADRAEVLVKTGLGNLGKADLTLARFTCVALQRLNGSVKQVKGSLFDKNIRLPMDNPIFRKLQEAIERPCRSKDWFALAEQAINTIYGLGERPDILCDTLIKNLTNRVFAKKGKASETPKADKPMDVDDEDQGDGDTTREQGDREGPVDEGAGDEQDTGDAFELSQLLFVVGHVAIKHIVFLELVERELKGQKHERETAEKLASAGRGSPSTRAAKETEELDQVAGNAEDEIGERIAGIRETELLYGPDSLLAIYGPMIVHICGSPHKFKNRTLRAASTLAFSKFLCVSSQFCDQHHRLLFKILETSKDASIRSNTVIALGDVAVSFSNIIDENSNELYKGLTDKDLIVKKNTLMVLTHLILNGMIKVKGQLGEMAKCLEDPDERIADLAKLFFSELSTKENAIYNNLPDVISHLSVGAHAVDEEVFQSTMRYIFSFIEKEKQAENIVEKLCQRFRLSEDPRQWRDIAFCLSLLPFKSERSVKKLIEGLQYYRDKLHEEGVFLRFQEILTKARANKSSNKPDAELNEFENILEEHRRQGAEDQAFEKRVEGKKAAAKKRATRRTARKKAAAPRTEEDAE</sequence>
<keyword evidence="8" id="KW-0539">Nucleus</keyword>
<feature type="region of interest" description="Disordered" evidence="11">
    <location>
        <begin position="952"/>
        <end position="982"/>
    </location>
</feature>
<organism evidence="14 15">
    <name type="scientific">Meripilus lineatus</name>
    <dbReference type="NCBI Taxonomy" id="2056292"/>
    <lineage>
        <taxon>Eukaryota</taxon>
        <taxon>Fungi</taxon>
        <taxon>Dikarya</taxon>
        <taxon>Basidiomycota</taxon>
        <taxon>Agaricomycotina</taxon>
        <taxon>Agaricomycetes</taxon>
        <taxon>Polyporales</taxon>
        <taxon>Meripilaceae</taxon>
        <taxon>Meripilus</taxon>
    </lineage>
</organism>
<feature type="compositionally biased region" description="Basic and acidic residues" evidence="11">
    <location>
        <begin position="896"/>
        <end position="907"/>
    </location>
</feature>
<feature type="region of interest" description="Disordered" evidence="11">
    <location>
        <begin position="873"/>
        <end position="917"/>
    </location>
</feature>
<feature type="compositionally biased region" description="Basic and acidic residues" evidence="11">
    <location>
        <begin position="1297"/>
        <end position="1313"/>
    </location>
</feature>
<dbReference type="PANTHER" id="PTHR14222:SF2">
    <property type="entry name" value="CONDENSIN COMPLEX SUBUNIT 1"/>
    <property type="match status" value="1"/>
</dbReference>